<evidence type="ECO:0000256" key="1">
    <source>
        <dbReference type="SAM" id="MobiDB-lite"/>
    </source>
</evidence>
<dbReference type="Proteomes" id="UP000635477">
    <property type="component" value="Unassembled WGS sequence"/>
</dbReference>
<accession>A0A8H4UDF2</accession>
<gene>
    <name evidence="2" type="ORF">FZEAL_9114</name>
</gene>
<evidence type="ECO:0000313" key="3">
    <source>
        <dbReference type="Proteomes" id="UP000635477"/>
    </source>
</evidence>
<keyword evidence="3" id="KW-1185">Reference proteome</keyword>
<evidence type="ECO:0000313" key="2">
    <source>
        <dbReference type="EMBL" id="KAF4973928.1"/>
    </source>
</evidence>
<name>A0A8H4UDF2_9HYPO</name>
<dbReference type="EMBL" id="JABEYC010000825">
    <property type="protein sequence ID" value="KAF4973928.1"/>
    <property type="molecule type" value="Genomic_DNA"/>
</dbReference>
<protein>
    <submittedName>
        <fullName evidence="2">Uncharacterized protein</fullName>
    </submittedName>
</protein>
<sequence>MDITPMIDLSSAYPLRHVSEHELRTLATALWDWKFCASCQLKPGWEQCSPQPCPGRRWDRMKPFFDYYKRITESYVPELDGGSPAIECHEDLFAVIRRLRENPDTKRSELTSAHFVTGDSTQRPTAGDQSRAFNLAFKVLTMTTCCLEDRSRDALETGMQPVSWRDDVSWTRLLTTMFLGTVEANMTHQYSEDETSRRIHREVTARRLVKVARLRFVPTDELRNHLKLDAQKGTVELYHQTSFLKESLAASQTEPRLGPEFQDHLRFDLLQLDLLRLRLARLSAIAAEEDGSLETSWNKGLCEEHIGRVRDALRETMDQEEYYKLLHYGPSIDTRSSGYGAHAALAVPILIGEKYERLGRELAQRISWTIYEMHILHDMLVNVSRELDLFPFFQESQLKETRKDALVLSQDRSVKDIMTAAILVDPYLRSELQNEVDGKGSSERRGNRKDPASGTGPDATADGIERSKG</sequence>
<feature type="region of interest" description="Disordered" evidence="1">
    <location>
        <begin position="433"/>
        <end position="469"/>
    </location>
</feature>
<proteinExistence type="predicted"/>
<comment type="caution">
    <text evidence="2">The sequence shown here is derived from an EMBL/GenBank/DDBJ whole genome shotgun (WGS) entry which is preliminary data.</text>
</comment>
<feature type="compositionally biased region" description="Basic and acidic residues" evidence="1">
    <location>
        <begin position="436"/>
        <end position="451"/>
    </location>
</feature>
<reference evidence="2" key="2">
    <citation type="submission" date="2020-05" db="EMBL/GenBank/DDBJ databases">
        <authorList>
            <person name="Kim H.-S."/>
            <person name="Proctor R.H."/>
            <person name="Brown D.W."/>
        </authorList>
    </citation>
    <scope>NUCLEOTIDE SEQUENCE</scope>
    <source>
        <strain evidence="2">NRRL 22465</strain>
    </source>
</reference>
<dbReference type="OrthoDB" id="5428890at2759"/>
<organism evidence="2 3">
    <name type="scientific">Fusarium zealandicum</name>
    <dbReference type="NCBI Taxonomy" id="1053134"/>
    <lineage>
        <taxon>Eukaryota</taxon>
        <taxon>Fungi</taxon>
        <taxon>Dikarya</taxon>
        <taxon>Ascomycota</taxon>
        <taxon>Pezizomycotina</taxon>
        <taxon>Sordariomycetes</taxon>
        <taxon>Hypocreomycetidae</taxon>
        <taxon>Hypocreales</taxon>
        <taxon>Nectriaceae</taxon>
        <taxon>Fusarium</taxon>
        <taxon>Fusarium staphyleae species complex</taxon>
    </lineage>
</organism>
<reference evidence="2" key="1">
    <citation type="journal article" date="2020" name="BMC Genomics">
        <title>Correction to: Identification and distribution of gene clusters required for synthesis of sphingolipid metabolism inhibitors in diverse species of the filamentous fungus Fusarium.</title>
        <authorList>
            <person name="Kim H.S."/>
            <person name="Lohmar J.M."/>
            <person name="Busman M."/>
            <person name="Brown D.W."/>
            <person name="Naumann T.A."/>
            <person name="Divon H.H."/>
            <person name="Lysoe E."/>
            <person name="Uhlig S."/>
            <person name="Proctor R.H."/>
        </authorList>
    </citation>
    <scope>NUCLEOTIDE SEQUENCE</scope>
    <source>
        <strain evidence="2">NRRL 22465</strain>
    </source>
</reference>
<dbReference type="AlphaFoldDB" id="A0A8H4UDF2"/>